<proteinExistence type="predicted"/>
<evidence type="ECO:0000313" key="2">
    <source>
        <dbReference type="Proteomes" id="UP000813385"/>
    </source>
</evidence>
<name>A0A8K0X939_9PEZI</name>
<accession>A0A8K0X939</accession>
<sequence>MVAGLLARRAWRACPRRDARRWSSTSTRQHLFTVYGNGGQQDLIDHAAALSSRVAATQDALVILASRSHARWLTDTDFMSEFLSSVTNPAEDQEIHVVAAAVDGLLPQNPFTKARQGFSICRGTLDGLLPGLWTGDAAPTTSRGVEGDAALFFETKCRLTSAAPASSPLTVTVPLANTVFQNNRQSTLLASRWRRSETGRLLELAKMVSKQTQNVSYAGDGTPRPTAAVHLPFGPVTVPRVIAAGLGNIVRQIEVDGAPTPASRELEDAVQALYDRWAARGHPLQGPLSVWAVVIPPGAVDEAGLSGLAAWQKDVASRPDMASELQATGQASELVVPLLQKGARVYRVLSGGGGWGKKAGLLSLEPDTKFAMPGDEEGLDSFMRSFAGGDAESHDLDVVAPGSVIQYYVQPLLEEKAASGGDEIFTTGAAFGTSRWFTEDVASGGGVNSDWTATPGLFGGVSEMGLYISDGQAGAGGGLMQTKLSVPDTFIRV</sequence>
<dbReference type="Proteomes" id="UP000813385">
    <property type="component" value="Unassembled WGS sequence"/>
</dbReference>
<keyword evidence="2" id="KW-1185">Reference proteome</keyword>
<dbReference type="OrthoDB" id="9988102at2759"/>
<comment type="caution">
    <text evidence="1">The sequence shown here is derived from an EMBL/GenBank/DDBJ whole genome shotgun (WGS) entry which is preliminary data.</text>
</comment>
<gene>
    <name evidence="1" type="ORF">B0T11DRAFT_324387</name>
</gene>
<evidence type="ECO:0000313" key="1">
    <source>
        <dbReference type="EMBL" id="KAH7376502.1"/>
    </source>
</evidence>
<dbReference type="AlphaFoldDB" id="A0A8K0X939"/>
<reference evidence="1" key="1">
    <citation type="journal article" date="2021" name="Nat. Commun.">
        <title>Genetic determinants of endophytism in the Arabidopsis root mycobiome.</title>
        <authorList>
            <person name="Mesny F."/>
            <person name="Miyauchi S."/>
            <person name="Thiergart T."/>
            <person name="Pickel B."/>
            <person name="Atanasova L."/>
            <person name="Karlsson M."/>
            <person name="Huettel B."/>
            <person name="Barry K.W."/>
            <person name="Haridas S."/>
            <person name="Chen C."/>
            <person name="Bauer D."/>
            <person name="Andreopoulos W."/>
            <person name="Pangilinan J."/>
            <person name="LaButti K."/>
            <person name="Riley R."/>
            <person name="Lipzen A."/>
            <person name="Clum A."/>
            <person name="Drula E."/>
            <person name="Henrissat B."/>
            <person name="Kohler A."/>
            <person name="Grigoriev I.V."/>
            <person name="Martin F.M."/>
            <person name="Hacquard S."/>
        </authorList>
    </citation>
    <scope>NUCLEOTIDE SEQUENCE</scope>
    <source>
        <strain evidence="1">MPI-CAGE-AT-0016</strain>
    </source>
</reference>
<organism evidence="1 2">
    <name type="scientific">Plectosphaerella cucumerina</name>
    <dbReference type="NCBI Taxonomy" id="40658"/>
    <lineage>
        <taxon>Eukaryota</taxon>
        <taxon>Fungi</taxon>
        <taxon>Dikarya</taxon>
        <taxon>Ascomycota</taxon>
        <taxon>Pezizomycotina</taxon>
        <taxon>Sordariomycetes</taxon>
        <taxon>Hypocreomycetidae</taxon>
        <taxon>Glomerellales</taxon>
        <taxon>Plectosphaerellaceae</taxon>
        <taxon>Plectosphaerella</taxon>
    </lineage>
</organism>
<protein>
    <submittedName>
        <fullName evidence="1">Uncharacterized protein</fullName>
    </submittedName>
</protein>
<dbReference type="EMBL" id="JAGPXD010000001">
    <property type="protein sequence ID" value="KAH7376502.1"/>
    <property type="molecule type" value="Genomic_DNA"/>
</dbReference>